<gene>
    <name evidence="2" type="ORF">OSB04_010424</name>
</gene>
<dbReference type="Gene3D" id="1.25.40.20">
    <property type="entry name" value="Ankyrin repeat-containing domain"/>
    <property type="match status" value="1"/>
</dbReference>
<feature type="repeat" description="ANK" evidence="1">
    <location>
        <begin position="85"/>
        <end position="117"/>
    </location>
</feature>
<dbReference type="PROSITE" id="PS50088">
    <property type="entry name" value="ANK_REPEAT"/>
    <property type="match status" value="1"/>
</dbReference>
<organism evidence="2 3">
    <name type="scientific">Centaurea solstitialis</name>
    <name type="common">yellow star-thistle</name>
    <dbReference type="NCBI Taxonomy" id="347529"/>
    <lineage>
        <taxon>Eukaryota</taxon>
        <taxon>Viridiplantae</taxon>
        <taxon>Streptophyta</taxon>
        <taxon>Embryophyta</taxon>
        <taxon>Tracheophyta</taxon>
        <taxon>Spermatophyta</taxon>
        <taxon>Magnoliopsida</taxon>
        <taxon>eudicotyledons</taxon>
        <taxon>Gunneridae</taxon>
        <taxon>Pentapetalae</taxon>
        <taxon>asterids</taxon>
        <taxon>campanulids</taxon>
        <taxon>Asterales</taxon>
        <taxon>Asteraceae</taxon>
        <taxon>Carduoideae</taxon>
        <taxon>Cardueae</taxon>
        <taxon>Centaureinae</taxon>
        <taxon>Centaurea</taxon>
    </lineage>
</organism>
<sequence>MSTDYEFQPSDVEIHNAVLQDDWSSVSEVFKVNPGLRMRPINVLSDTPLMLAVGINRSNHFASELVSSLKADGNLQAALNATNYKGDTALHHAVKVGNVKGVNLLMMNSFDPNIALRYNKEGQTPLLLAAWLVRNKPMLESMYFELGVFYYPHNLMYSDKSLIFGTLLTPTIDAGFLGQQYKY</sequence>
<evidence type="ECO:0000313" key="2">
    <source>
        <dbReference type="EMBL" id="KAJ9555810.1"/>
    </source>
</evidence>
<dbReference type="InterPro" id="IPR002110">
    <property type="entry name" value="Ankyrin_rpt"/>
</dbReference>
<dbReference type="InterPro" id="IPR036770">
    <property type="entry name" value="Ankyrin_rpt-contain_sf"/>
</dbReference>
<dbReference type="PANTHER" id="PTHR24121:SF21">
    <property type="entry name" value="ANKYRIN REPEAT FAMILY PROTEIN"/>
    <property type="match status" value="1"/>
</dbReference>
<dbReference type="SMART" id="SM00248">
    <property type="entry name" value="ANK"/>
    <property type="match status" value="1"/>
</dbReference>
<evidence type="ECO:0000313" key="3">
    <source>
        <dbReference type="Proteomes" id="UP001172457"/>
    </source>
</evidence>
<accession>A0AA38T7I9</accession>
<dbReference type="Proteomes" id="UP001172457">
    <property type="component" value="Chromosome 3"/>
</dbReference>
<dbReference type="SUPFAM" id="SSF48403">
    <property type="entry name" value="Ankyrin repeat"/>
    <property type="match status" value="1"/>
</dbReference>
<dbReference type="PROSITE" id="PS50297">
    <property type="entry name" value="ANK_REP_REGION"/>
    <property type="match status" value="1"/>
</dbReference>
<dbReference type="AlphaFoldDB" id="A0AA38T7I9"/>
<name>A0AA38T7I9_9ASTR</name>
<dbReference type="EMBL" id="JARYMX010000003">
    <property type="protein sequence ID" value="KAJ9555810.1"/>
    <property type="molecule type" value="Genomic_DNA"/>
</dbReference>
<protein>
    <submittedName>
        <fullName evidence="2">Uncharacterized protein</fullName>
    </submittedName>
</protein>
<comment type="caution">
    <text evidence="2">The sequence shown here is derived from an EMBL/GenBank/DDBJ whole genome shotgun (WGS) entry which is preliminary data.</text>
</comment>
<keyword evidence="3" id="KW-1185">Reference proteome</keyword>
<evidence type="ECO:0000256" key="1">
    <source>
        <dbReference type="PROSITE-ProRule" id="PRU00023"/>
    </source>
</evidence>
<proteinExistence type="predicted"/>
<dbReference type="Pfam" id="PF12796">
    <property type="entry name" value="Ank_2"/>
    <property type="match status" value="1"/>
</dbReference>
<keyword evidence="1" id="KW-0040">ANK repeat</keyword>
<dbReference type="PANTHER" id="PTHR24121">
    <property type="entry name" value="NO MECHANORECEPTOR POTENTIAL C, ISOFORM D-RELATED"/>
    <property type="match status" value="1"/>
</dbReference>
<reference evidence="2" key="1">
    <citation type="submission" date="2023-03" db="EMBL/GenBank/DDBJ databases">
        <title>Chromosome-scale reference genome and RAD-based genetic map of yellow starthistle (Centaurea solstitialis) reveal putative structural variation and QTLs associated with invader traits.</title>
        <authorList>
            <person name="Reatini B."/>
            <person name="Cang F.A."/>
            <person name="Jiang Q."/>
            <person name="Mckibben M.T.W."/>
            <person name="Barker M.S."/>
            <person name="Rieseberg L.H."/>
            <person name="Dlugosch K.M."/>
        </authorList>
    </citation>
    <scope>NUCLEOTIDE SEQUENCE</scope>
    <source>
        <strain evidence="2">CAN-66</strain>
        <tissue evidence="2">Leaf</tissue>
    </source>
</reference>